<comment type="subcellular location">
    <subcellularLocation>
        <location evidence="1">Nucleus</location>
    </subcellularLocation>
</comment>
<dbReference type="PANTHER" id="PTHR13900">
    <property type="entry name" value="TRANSCRIPTION INITIATION FACTOR TFIID"/>
    <property type="match status" value="1"/>
</dbReference>
<dbReference type="InterPro" id="IPR022591">
    <property type="entry name" value="TAF1_HAT_dom"/>
</dbReference>
<feature type="compositionally biased region" description="Low complexity" evidence="3">
    <location>
        <begin position="1011"/>
        <end position="1026"/>
    </location>
</feature>
<dbReference type="Pfam" id="PF12157">
    <property type="entry name" value="DUF3591"/>
    <property type="match status" value="1"/>
</dbReference>
<proteinExistence type="predicted"/>
<evidence type="ECO:0000256" key="2">
    <source>
        <dbReference type="ARBA" id="ARBA00023242"/>
    </source>
</evidence>
<feature type="compositionally biased region" description="Basic and acidic residues" evidence="3">
    <location>
        <begin position="31"/>
        <end position="50"/>
    </location>
</feature>
<feature type="region of interest" description="Disordered" evidence="3">
    <location>
        <begin position="991"/>
        <end position="1034"/>
    </location>
</feature>
<dbReference type="AlphaFoldDB" id="A0A9P7YKW1"/>
<dbReference type="GO" id="GO:0005669">
    <property type="term" value="C:transcription factor TFIID complex"/>
    <property type="evidence" value="ECO:0007669"/>
    <property type="project" value="InterPro"/>
</dbReference>
<feature type="compositionally biased region" description="Basic and acidic residues" evidence="3">
    <location>
        <begin position="991"/>
        <end position="1010"/>
    </location>
</feature>
<feature type="region of interest" description="Disordered" evidence="3">
    <location>
        <begin position="218"/>
        <end position="237"/>
    </location>
</feature>
<reference evidence="5" key="1">
    <citation type="journal article" date="2021" name="IMA Fungus">
        <title>Genomic characterization of three marine fungi, including Emericellopsis atlantica sp. nov. with signatures of a generalist lifestyle and marine biomass degradation.</title>
        <authorList>
            <person name="Hagestad O.C."/>
            <person name="Hou L."/>
            <person name="Andersen J.H."/>
            <person name="Hansen E.H."/>
            <person name="Altermark B."/>
            <person name="Li C."/>
            <person name="Kuhnert E."/>
            <person name="Cox R.J."/>
            <person name="Crous P.W."/>
            <person name="Spatafora J.W."/>
            <person name="Lail K."/>
            <person name="Amirebrahimi M."/>
            <person name="Lipzen A."/>
            <person name="Pangilinan J."/>
            <person name="Andreopoulos W."/>
            <person name="Hayes R.D."/>
            <person name="Ng V."/>
            <person name="Grigoriev I.V."/>
            <person name="Jackson S.A."/>
            <person name="Sutton T.D.S."/>
            <person name="Dobson A.D.W."/>
            <person name="Rama T."/>
        </authorList>
    </citation>
    <scope>NUCLEOTIDE SEQUENCE</scope>
    <source>
        <strain evidence="5">TRa018bII</strain>
    </source>
</reference>
<dbReference type="EMBL" id="MU251432">
    <property type="protein sequence ID" value="KAG9235417.1"/>
    <property type="molecule type" value="Genomic_DNA"/>
</dbReference>
<protein>
    <submittedName>
        <fullName evidence="5">Transcription initiation factor TFIID kDa subunit</fullName>
    </submittedName>
</protein>
<dbReference type="InterPro" id="IPR040240">
    <property type="entry name" value="TAF1"/>
</dbReference>
<feature type="region of interest" description="Disordered" evidence="3">
    <location>
        <begin position="863"/>
        <end position="909"/>
    </location>
</feature>
<gene>
    <name evidence="5" type="ORF">BJ875DRAFT_483227</name>
</gene>
<sequence>MAEFTNIDWKTQEQADEDNLQKILNAEPGQDEEHTTLFDPDRPLDAGEKADDAEDFEDISDDDLPEEEGPAGTAEADVPDLTDDMGTSHDTDDLFGDYRGSSPFEYDDHDEIQPNGLPHPTNVDGALPPPSAEPEINLRELNFPEHYDSANQDPLIPAPAESEEELLKQSWPTFERGVIIDWNALIVEKGSRYPLKTPEKPPKPVNPTKVSLEIAPDQEKSFRAPGPATSDKRKRVQEAEAKGLVAIVEDDTEEGESDDGLDWTIPDPSEMIGGITWTDLEIMCEDWDAKINTLAHIPVEEPVVEMDAWEQELYGDAPAPKRRKTKEAEKDFINAPRFSVPSFDDFEASTRNSAKRVSLDLNDPYLLVDTQEYSPTKRRRLGPRHKAGKSGVSSILGSRFNISNDEAYDALKENHQHKVRATLGNVSLEHSMPALRLQWPYYRTKLFVRDARTWHRATLKFNKFINLPITFSRPLMRKKKQVKNMPTHELFKETKDLSLADHYSSATLLEYSEEHPIVLSNFGMGNRIINYYRRKDANDGERPQPEDKVGDVTPLLPEDRSPFANFGEVSPGETVRTLHNSMYRAPIFKHETKNTDFLVVRSTTGVGGSHWYIRNIDHLFAVGQQFPSMEIPGPHSRRVTNAVKQRMKMIAYRKMRHHANGTLKIGEITAHINDTSDMQNRQKMKEFFVYDKTEKVWKMRPGEMIPDESAIRVLIKPEEVCCLNAMEVGTRHLNDAGYEVDDLKKDKDDVDDDDHPAEEGQLEKSLAPWKTSKAFLDASTGKAMLKLHGEGDPSGCGLAFSMIRTSMKGGYIGAVQGPQATSEAAIAAEKKANGGHTYNVKKQEELYQNAIRDIWDKQKQTLSDVAEHEENDMEREQAEEDERLGASQTPHSAPTPFDETASLASGFSTNARQGRVMRITRKVSNGVGGVTEITEIVKDMRVWREYQKRRHALDADKTNIYEASIKPTGNTEWDKEEALRARKELARLERNRERRFAREKQKGNLGKHSDSAGAGSPSTSSKPGGTNRKCANCGQTGHIKTNKKYCPGCDKNEEPFQFFWAN</sequence>
<evidence type="ECO:0000259" key="4">
    <source>
        <dbReference type="Pfam" id="PF12157"/>
    </source>
</evidence>
<feature type="compositionally biased region" description="Acidic residues" evidence="3">
    <location>
        <begin position="51"/>
        <end position="69"/>
    </location>
</feature>
<dbReference type="GO" id="GO:0017025">
    <property type="term" value="F:TBP-class protein binding"/>
    <property type="evidence" value="ECO:0007669"/>
    <property type="project" value="InterPro"/>
</dbReference>
<organism evidence="5 6">
    <name type="scientific">Amylocarpus encephaloides</name>
    <dbReference type="NCBI Taxonomy" id="45428"/>
    <lineage>
        <taxon>Eukaryota</taxon>
        <taxon>Fungi</taxon>
        <taxon>Dikarya</taxon>
        <taxon>Ascomycota</taxon>
        <taxon>Pezizomycotina</taxon>
        <taxon>Leotiomycetes</taxon>
        <taxon>Helotiales</taxon>
        <taxon>Helotiales incertae sedis</taxon>
        <taxon>Amylocarpus</taxon>
    </lineage>
</organism>
<keyword evidence="6" id="KW-1185">Reference proteome</keyword>
<dbReference type="GO" id="GO:0004402">
    <property type="term" value="F:histone acetyltransferase activity"/>
    <property type="evidence" value="ECO:0007669"/>
    <property type="project" value="InterPro"/>
</dbReference>
<evidence type="ECO:0000256" key="3">
    <source>
        <dbReference type="SAM" id="MobiDB-lite"/>
    </source>
</evidence>
<comment type="caution">
    <text evidence="5">The sequence shown here is derived from an EMBL/GenBank/DDBJ whole genome shotgun (WGS) entry which is preliminary data.</text>
</comment>
<evidence type="ECO:0000313" key="6">
    <source>
        <dbReference type="Proteomes" id="UP000824998"/>
    </source>
</evidence>
<dbReference type="GO" id="GO:0051123">
    <property type="term" value="P:RNA polymerase II preinitiation complex assembly"/>
    <property type="evidence" value="ECO:0007669"/>
    <property type="project" value="TreeGrafter"/>
</dbReference>
<keyword evidence="2" id="KW-0539">Nucleus</keyword>
<dbReference type="PANTHER" id="PTHR13900:SF0">
    <property type="entry name" value="TRANSCRIPTION INITIATION FACTOR TFIID SUBUNIT 1"/>
    <property type="match status" value="1"/>
</dbReference>
<feature type="region of interest" description="Disordered" evidence="3">
    <location>
        <begin position="24"/>
        <end position="136"/>
    </location>
</feature>
<evidence type="ECO:0000313" key="5">
    <source>
        <dbReference type="EMBL" id="KAG9235417.1"/>
    </source>
</evidence>
<name>A0A9P7YKW1_9HELO</name>
<accession>A0A9P7YKW1</accession>
<dbReference type="Proteomes" id="UP000824998">
    <property type="component" value="Unassembled WGS sequence"/>
</dbReference>
<feature type="compositionally biased region" description="Basic and acidic residues" evidence="3">
    <location>
        <begin position="535"/>
        <end position="550"/>
    </location>
</feature>
<dbReference type="GO" id="GO:0016251">
    <property type="term" value="F:RNA polymerase II general transcription initiation factor activity"/>
    <property type="evidence" value="ECO:0007669"/>
    <property type="project" value="InterPro"/>
</dbReference>
<feature type="region of interest" description="Disordered" evidence="3">
    <location>
        <begin position="535"/>
        <end position="554"/>
    </location>
</feature>
<dbReference type="OrthoDB" id="5752at2759"/>
<feature type="domain" description="Transcription initiation factor TFIID subunit 1 histone acetyltransferase" evidence="4">
    <location>
        <begin position="400"/>
        <end position="862"/>
    </location>
</feature>
<feature type="compositionally biased region" description="Acidic residues" evidence="3">
    <location>
        <begin position="867"/>
        <end position="882"/>
    </location>
</feature>
<evidence type="ECO:0000256" key="1">
    <source>
        <dbReference type="ARBA" id="ARBA00004123"/>
    </source>
</evidence>